<dbReference type="AlphaFoldDB" id="A0A9Q4KL08"/>
<evidence type="ECO:0000313" key="3">
    <source>
        <dbReference type="Proteomes" id="UP001075225"/>
    </source>
</evidence>
<dbReference type="EMBL" id="JAPXGO010000002">
    <property type="protein sequence ID" value="MCZ6159425.1"/>
    <property type="molecule type" value="Genomic_DNA"/>
</dbReference>
<organism evidence="2 3">
    <name type="scientific">Campylobacter ureolyticus</name>
    <dbReference type="NCBI Taxonomy" id="827"/>
    <lineage>
        <taxon>Bacteria</taxon>
        <taxon>Pseudomonadati</taxon>
        <taxon>Campylobacterota</taxon>
        <taxon>Epsilonproteobacteria</taxon>
        <taxon>Campylobacterales</taxon>
        <taxon>Campylobacteraceae</taxon>
        <taxon>Campylobacter</taxon>
    </lineage>
</organism>
<protein>
    <submittedName>
        <fullName evidence="2">DNA gyrase subunit B</fullName>
    </submittedName>
</protein>
<evidence type="ECO:0000256" key="1">
    <source>
        <dbReference type="SAM" id="Phobius"/>
    </source>
</evidence>
<keyword evidence="1" id="KW-0812">Transmembrane</keyword>
<name>A0A9Q4KL08_9BACT</name>
<keyword evidence="1" id="KW-0472">Membrane</keyword>
<dbReference type="RefSeq" id="WP_257876467.1">
    <property type="nucleotide sequence ID" value="NZ_JAPXGZ010000002.1"/>
</dbReference>
<accession>A0A9Q4KL08</accession>
<comment type="caution">
    <text evidence="2">The sequence shown here is derived from an EMBL/GenBank/DDBJ whole genome shotgun (WGS) entry which is preliminary data.</text>
</comment>
<feature type="transmembrane region" description="Helical" evidence="1">
    <location>
        <begin position="145"/>
        <end position="167"/>
    </location>
</feature>
<dbReference type="Proteomes" id="UP001075225">
    <property type="component" value="Unassembled WGS sequence"/>
</dbReference>
<keyword evidence="1" id="KW-1133">Transmembrane helix</keyword>
<feature type="transmembrane region" description="Helical" evidence="1">
    <location>
        <begin position="122"/>
        <end position="139"/>
    </location>
</feature>
<feature type="transmembrane region" description="Helical" evidence="1">
    <location>
        <begin position="31"/>
        <end position="49"/>
    </location>
</feature>
<reference evidence="2" key="1">
    <citation type="submission" date="2022-12" db="EMBL/GenBank/DDBJ databases">
        <title>Species Delineation and Comparative Genomics within the Campylobacter ureolyticus Complex.</title>
        <authorList>
            <person name="Maki J."/>
            <person name="Howard M."/>
            <person name="Connelly S."/>
            <person name="Hardy D.J."/>
            <person name="Cameron A."/>
        </authorList>
    </citation>
    <scope>NUCLEOTIDE SEQUENCE</scope>
    <source>
        <strain evidence="2">URMC_787</strain>
    </source>
</reference>
<sequence>MKQSQARLFNQIILTFFSAIYPFGVVFKSEFLPIIALFLAVLWSIKAYFDKNNSYFLIAMCFILVSFFRNFAFFYPVLVNLFMFILFFNSLKSESIITKFAKTKNPNLPKEALIYTKNLTKIWCVYFTINGFLSLILFFIDKNIWAIYCGFISYVLVGILFFGEILFRKVFIKGV</sequence>
<feature type="transmembrane region" description="Helical" evidence="1">
    <location>
        <begin position="56"/>
        <end position="75"/>
    </location>
</feature>
<evidence type="ECO:0000313" key="2">
    <source>
        <dbReference type="EMBL" id="MCZ6159425.1"/>
    </source>
</evidence>
<proteinExistence type="predicted"/>
<gene>
    <name evidence="2" type="ORF">O6B32_02925</name>
</gene>